<name>A0A077WQK5_9FUNG</name>
<dbReference type="OrthoDB" id="2237161at2759"/>
<organism evidence="1">
    <name type="scientific">Lichtheimia ramosa</name>
    <dbReference type="NCBI Taxonomy" id="688394"/>
    <lineage>
        <taxon>Eukaryota</taxon>
        <taxon>Fungi</taxon>
        <taxon>Fungi incertae sedis</taxon>
        <taxon>Mucoromycota</taxon>
        <taxon>Mucoromycotina</taxon>
        <taxon>Mucoromycetes</taxon>
        <taxon>Mucorales</taxon>
        <taxon>Lichtheimiaceae</taxon>
        <taxon>Lichtheimia</taxon>
    </lineage>
</organism>
<accession>A0A077WQK5</accession>
<proteinExistence type="predicted"/>
<dbReference type="EMBL" id="LK023335">
    <property type="protein sequence ID" value="CDS09896.1"/>
    <property type="molecule type" value="Genomic_DNA"/>
</dbReference>
<dbReference type="AlphaFoldDB" id="A0A077WQK5"/>
<reference evidence="1" key="1">
    <citation type="journal article" date="2014" name="Genome Announc.">
        <title>De novo whole-genome sequence and genome annotation of Lichtheimia ramosa.</title>
        <authorList>
            <person name="Linde J."/>
            <person name="Schwartze V."/>
            <person name="Binder U."/>
            <person name="Lass-Florl C."/>
            <person name="Voigt K."/>
            <person name="Horn F."/>
        </authorList>
    </citation>
    <scope>NUCLEOTIDE SEQUENCE</scope>
    <source>
        <strain evidence="1">JMRC FSU:6197</strain>
    </source>
</reference>
<gene>
    <name evidence="1" type="ORF">LRAMOSA02573</name>
</gene>
<protein>
    <submittedName>
        <fullName evidence="1">Uncharacterized protein</fullName>
    </submittedName>
</protein>
<evidence type="ECO:0000313" key="1">
    <source>
        <dbReference type="EMBL" id="CDS09896.1"/>
    </source>
</evidence>
<sequence length="353" mass="39742">MDTITDTDLLTLSLPMDFLPGTDKASKMILKHQFAIDVIAKTLMNAPEGTYSVGDADWNETRSDVLYTARLEASQLPPILIEVQNVVNTEFLQRVISYALKVIKVHGRLPVILIFGIGSSAKCSLVHFSPATKATPWMHSMPCNIWAKSCNLISKETTSNLDNEAQPLDPLFALSLFLIEQQPSLYNHSHHNDPTILTLYKIAFSLLDSALNIESNFTSTLTTICSTNERLFQKLQEHVNDSPKARKIVDKGIEYNAKLKRRYDDEDSSCSEELEYPARLSLKLQTTTRSTNMSDSDFQFISKFKDSSKGRMNWAACLTLGHNEKLLEKYTTPGSLKVSYSRAKKVQKTNHNK</sequence>